<evidence type="ECO:0000313" key="7">
    <source>
        <dbReference type="Proteomes" id="UP000289340"/>
    </source>
</evidence>
<dbReference type="AlphaFoldDB" id="A0A445JWN3"/>
<dbReference type="GO" id="GO:0005737">
    <property type="term" value="C:cytoplasm"/>
    <property type="evidence" value="ECO:0007669"/>
    <property type="project" value="TreeGrafter"/>
</dbReference>
<dbReference type="PANTHER" id="PTHR11260:SF719">
    <property type="entry name" value="GLUTATHIONE S-TRANSFERASE-RELATED"/>
    <property type="match status" value="1"/>
</dbReference>
<protein>
    <recommendedName>
        <fullName evidence="1">glutathione transferase</fullName>
        <ecNumber evidence="1">2.5.1.18</ecNumber>
    </recommendedName>
</protein>
<dbReference type="GO" id="GO:0006749">
    <property type="term" value="P:glutathione metabolic process"/>
    <property type="evidence" value="ECO:0007669"/>
    <property type="project" value="InterPro"/>
</dbReference>
<dbReference type="InterPro" id="IPR045073">
    <property type="entry name" value="Omega/Tau-like"/>
</dbReference>
<dbReference type="PANTHER" id="PTHR11260">
    <property type="entry name" value="GLUTATHIONE S-TRANSFERASE, GST, SUPERFAMILY, GST DOMAIN CONTAINING"/>
    <property type="match status" value="1"/>
</dbReference>
<dbReference type="GO" id="GO:0004364">
    <property type="term" value="F:glutathione transferase activity"/>
    <property type="evidence" value="ECO:0007669"/>
    <property type="project" value="UniProtKB-EC"/>
</dbReference>
<dbReference type="InterPro" id="IPR040079">
    <property type="entry name" value="Glutathione_S-Trfase"/>
</dbReference>
<comment type="caution">
    <text evidence="6">The sequence shown here is derived from an EMBL/GenBank/DDBJ whole genome shotgun (WGS) entry which is preliminary data.</text>
</comment>
<dbReference type="Pfam" id="PF00043">
    <property type="entry name" value="GST_C"/>
    <property type="match status" value="1"/>
</dbReference>
<evidence type="ECO:0000259" key="4">
    <source>
        <dbReference type="PROSITE" id="PS50404"/>
    </source>
</evidence>
<dbReference type="CDD" id="cd03058">
    <property type="entry name" value="GST_N_Tau"/>
    <property type="match status" value="1"/>
</dbReference>
<dbReference type="PROSITE" id="PS50405">
    <property type="entry name" value="GST_CTER"/>
    <property type="match status" value="1"/>
</dbReference>
<comment type="catalytic activity">
    <reaction evidence="3">
        <text>RX + glutathione = an S-substituted glutathione + a halide anion + H(+)</text>
        <dbReference type="Rhea" id="RHEA:16437"/>
        <dbReference type="ChEBI" id="CHEBI:15378"/>
        <dbReference type="ChEBI" id="CHEBI:16042"/>
        <dbReference type="ChEBI" id="CHEBI:17792"/>
        <dbReference type="ChEBI" id="CHEBI:57925"/>
        <dbReference type="ChEBI" id="CHEBI:90779"/>
        <dbReference type="EC" id="2.5.1.18"/>
    </reaction>
</comment>
<dbReference type="InterPro" id="IPR018289">
    <property type="entry name" value="MULE_transposase_dom"/>
</dbReference>
<feature type="domain" description="GST N-terminal" evidence="4">
    <location>
        <begin position="228"/>
        <end position="307"/>
    </location>
</feature>
<dbReference type="FunFam" id="1.20.1050.10:FF:000012">
    <property type="entry name" value="Tau class glutathione S-transferase"/>
    <property type="match status" value="1"/>
</dbReference>
<feature type="domain" description="GST C-terminal" evidence="5">
    <location>
        <begin position="312"/>
        <end position="440"/>
    </location>
</feature>
<dbReference type="SFLD" id="SFLDS00019">
    <property type="entry name" value="Glutathione_Transferase_(cytos"/>
    <property type="match status" value="1"/>
</dbReference>
<dbReference type="EMBL" id="QZWG01000007">
    <property type="protein sequence ID" value="RZC02869.1"/>
    <property type="molecule type" value="Genomic_DNA"/>
</dbReference>
<name>A0A445JWN3_GLYSO</name>
<dbReference type="InterPro" id="IPR036282">
    <property type="entry name" value="Glutathione-S-Trfase_C_sf"/>
</dbReference>
<dbReference type="GO" id="GO:0008270">
    <property type="term" value="F:zinc ion binding"/>
    <property type="evidence" value="ECO:0007669"/>
    <property type="project" value="InterPro"/>
</dbReference>
<dbReference type="InterPro" id="IPR045074">
    <property type="entry name" value="GST_C_Tau"/>
</dbReference>
<evidence type="ECO:0000256" key="2">
    <source>
        <dbReference type="ARBA" id="ARBA00022679"/>
    </source>
</evidence>
<dbReference type="SMART" id="SM00575">
    <property type="entry name" value="ZnF_PMZ"/>
    <property type="match status" value="1"/>
</dbReference>
<organism evidence="6 7">
    <name type="scientific">Glycine soja</name>
    <name type="common">Wild soybean</name>
    <dbReference type="NCBI Taxonomy" id="3848"/>
    <lineage>
        <taxon>Eukaryota</taxon>
        <taxon>Viridiplantae</taxon>
        <taxon>Streptophyta</taxon>
        <taxon>Embryophyta</taxon>
        <taxon>Tracheophyta</taxon>
        <taxon>Spermatophyta</taxon>
        <taxon>Magnoliopsida</taxon>
        <taxon>eudicotyledons</taxon>
        <taxon>Gunneridae</taxon>
        <taxon>Pentapetalae</taxon>
        <taxon>rosids</taxon>
        <taxon>fabids</taxon>
        <taxon>Fabales</taxon>
        <taxon>Fabaceae</taxon>
        <taxon>Papilionoideae</taxon>
        <taxon>50 kb inversion clade</taxon>
        <taxon>NPAAA clade</taxon>
        <taxon>indigoferoid/millettioid clade</taxon>
        <taxon>Phaseoleae</taxon>
        <taxon>Glycine</taxon>
        <taxon>Glycine subgen. Soja</taxon>
    </lineage>
</organism>
<keyword evidence="7" id="KW-1185">Reference proteome</keyword>
<evidence type="ECO:0000259" key="5">
    <source>
        <dbReference type="PROSITE" id="PS50405"/>
    </source>
</evidence>
<dbReference type="SFLD" id="SFLDG00358">
    <property type="entry name" value="Main_(cytGST)"/>
    <property type="match status" value="1"/>
</dbReference>
<dbReference type="Pfam" id="PF10551">
    <property type="entry name" value="MULE"/>
    <property type="match status" value="1"/>
</dbReference>
<proteinExistence type="predicted"/>
<dbReference type="Gene3D" id="1.20.1050.10">
    <property type="match status" value="1"/>
</dbReference>
<gene>
    <name evidence="6" type="ORF">D0Y65_017808</name>
</gene>
<dbReference type="InterPro" id="IPR010987">
    <property type="entry name" value="Glutathione-S-Trfase_C-like"/>
</dbReference>
<dbReference type="InterPro" id="IPR004045">
    <property type="entry name" value="Glutathione_S-Trfase_N"/>
</dbReference>
<dbReference type="PROSITE" id="PS50404">
    <property type="entry name" value="GST_NTER"/>
    <property type="match status" value="1"/>
</dbReference>
<dbReference type="SUPFAM" id="SSF52833">
    <property type="entry name" value="Thioredoxin-like"/>
    <property type="match status" value="1"/>
</dbReference>
<evidence type="ECO:0000256" key="3">
    <source>
        <dbReference type="ARBA" id="ARBA00047960"/>
    </source>
</evidence>
<dbReference type="Gene3D" id="3.40.30.10">
    <property type="entry name" value="Glutaredoxin"/>
    <property type="match status" value="1"/>
</dbReference>
<dbReference type="FunFam" id="3.40.30.10:FF:000014">
    <property type="entry name" value="Tau class glutathione S-transferase"/>
    <property type="match status" value="1"/>
</dbReference>
<dbReference type="InterPro" id="IPR004046">
    <property type="entry name" value="GST_C"/>
</dbReference>
<dbReference type="InterPro" id="IPR006564">
    <property type="entry name" value="Znf_PMZ"/>
</dbReference>
<evidence type="ECO:0000313" key="6">
    <source>
        <dbReference type="EMBL" id="RZC02869.1"/>
    </source>
</evidence>
<reference evidence="6 7" key="1">
    <citation type="submission" date="2018-09" db="EMBL/GenBank/DDBJ databases">
        <title>A high-quality reference genome of wild soybean provides a powerful tool to mine soybean genomes.</title>
        <authorList>
            <person name="Xie M."/>
            <person name="Chung C.Y.L."/>
            <person name="Li M.-W."/>
            <person name="Wong F.-L."/>
            <person name="Chan T.-F."/>
            <person name="Lam H.-M."/>
        </authorList>
    </citation>
    <scope>NUCLEOTIDE SEQUENCE [LARGE SCALE GENOMIC DNA]</scope>
    <source>
        <strain evidence="7">cv. W05</strain>
        <tissue evidence="6">Hypocotyl of etiolated seedlings</tissue>
    </source>
</reference>
<evidence type="ECO:0000256" key="1">
    <source>
        <dbReference type="ARBA" id="ARBA00012452"/>
    </source>
</evidence>
<dbReference type="Proteomes" id="UP000289340">
    <property type="component" value="Chromosome 7"/>
</dbReference>
<dbReference type="InterPro" id="IPR036249">
    <property type="entry name" value="Thioredoxin-like_sf"/>
</dbReference>
<sequence length="447" mass="51620">MLVTSVMMSNNMILVNMVNQAIKAFNPCIEGFKYCKPLVQVDGTFLTGKYNDTLLTAIGQDGSRDNFPLAFAIVESETKEAWIWRAEFPQAADWLDQIRKSKLTQAYDEGKRYGHMTTNLVEWHRYSEDVYVMMQENQHIATSHYVRMYVRETKEFEVQEIANTRLGRRGMACTVKLNEWLCDYGQFQALRLPCSHAIAACAFCNLNYDDFVDPVRSATIQTMAATQEDVKLLGIVGSPFVCRVQIALKLKGVEYKFLEENLGNKSDLLLKYNPVHKKVPVFVHNEKPIAESLVIVEYIDETWKNNPILPSDPYQRALARFWSKFIDDKIVGAVWKSVFTVDEKEREKNVEETYEALQFLENELKDKKFFGGEEFGLVDIAAVFIAFWIPIFQEIAGLQLFTSEKFPILYKWSQESLNHPFVQEVLPPRDPLFTFFKARYESLSASK</sequence>
<dbReference type="SUPFAM" id="SSF47616">
    <property type="entry name" value="GST C-terminal domain-like"/>
    <property type="match status" value="1"/>
</dbReference>
<accession>A0A445JWN3</accession>
<dbReference type="SFLD" id="SFLDG01152">
    <property type="entry name" value="Main.3:_Omega-_and_Tau-like"/>
    <property type="match status" value="1"/>
</dbReference>
<dbReference type="CDD" id="cd03185">
    <property type="entry name" value="GST_C_Tau"/>
    <property type="match status" value="1"/>
</dbReference>
<dbReference type="Pfam" id="PF02798">
    <property type="entry name" value="GST_N"/>
    <property type="match status" value="1"/>
</dbReference>
<keyword evidence="2 6" id="KW-0808">Transferase</keyword>
<dbReference type="EC" id="2.5.1.18" evidence="1"/>